<feature type="transmembrane region" description="Helical" evidence="1">
    <location>
        <begin position="6"/>
        <end position="25"/>
    </location>
</feature>
<protein>
    <submittedName>
        <fullName evidence="2">Uncharacterized protein</fullName>
    </submittedName>
</protein>
<name>A0A1B0BVM1_9MUSC</name>
<evidence type="ECO:0000313" key="3">
    <source>
        <dbReference type="Proteomes" id="UP000092460"/>
    </source>
</evidence>
<dbReference type="EMBL" id="JXJN01021363">
    <property type="status" value="NOT_ANNOTATED_CDS"/>
    <property type="molecule type" value="Genomic_DNA"/>
</dbReference>
<proteinExistence type="predicted"/>
<accession>A0A1B0BVM1</accession>
<dbReference type="Proteomes" id="UP000092460">
    <property type="component" value="Unassembled WGS sequence"/>
</dbReference>
<dbReference type="AlphaFoldDB" id="A0A1B0BVM1"/>
<dbReference type="EnsemblMetazoa" id="GPPI041921-RA">
    <property type="protein sequence ID" value="GPPI041921-PA"/>
    <property type="gene ID" value="GPPI041921"/>
</dbReference>
<reference evidence="2" key="2">
    <citation type="submission" date="2020-05" db="UniProtKB">
        <authorList>
            <consortium name="EnsemblMetazoa"/>
        </authorList>
    </citation>
    <scope>IDENTIFICATION</scope>
    <source>
        <strain evidence="2">IAEA</strain>
    </source>
</reference>
<sequence length="235" mass="26415">YYNWGQFLLSLTFLVLYHASVYFCVRHQHFPLLCRIRVCYSDGRSSKKCTYSRCSNLAPTILGSMGHFPNGKSVLDANAIALASPLLSRYLLGLAIACIFGFKKKNNTESSRQNGLNKIPQRKVLKFDSDNINVLFGARNIGCRQTNLVGGEFDMELNFVIQDAQNIKHMLELLDHCPPNLQNSGSQTVHVNTSLHSTIRHEKSPGLIGIDFIEGDYSSAQMQRAIPLLKFGRYI</sequence>
<keyword evidence="3" id="KW-1185">Reference proteome</keyword>
<dbReference type="EMBL" id="JXJN01021362">
    <property type="status" value="NOT_ANNOTATED_CDS"/>
    <property type="molecule type" value="Genomic_DNA"/>
</dbReference>
<keyword evidence="1" id="KW-1133">Transmembrane helix</keyword>
<organism evidence="2 3">
    <name type="scientific">Glossina palpalis gambiensis</name>
    <dbReference type="NCBI Taxonomy" id="67801"/>
    <lineage>
        <taxon>Eukaryota</taxon>
        <taxon>Metazoa</taxon>
        <taxon>Ecdysozoa</taxon>
        <taxon>Arthropoda</taxon>
        <taxon>Hexapoda</taxon>
        <taxon>Insecta</taxon>
        <taxon>Pterygota</taxon>
        <taxon>Neoptera</taxon>
        <taxon>Endopterygota</taxon>
        <taxon>Diptera</taxon>
        <taxon>Brachycera</taxon>
        <taxon>Muscomorpha</taxon>
        <taxon>Hippoboscoidea</taxon>
        <taxon>Glossinidae</taxon>
        <taxon>Glossina</taxon>
    </lineage>
</organism>
<keyword evidence="1" id="KW-0472">Membrane</keyword>
<evidence type="ECO:0000313" key="2">
    <source>
        <dbReference type="EnsemblMetazoa" id="GPPI041921-PA"/>
    </source>
</evidence>
<dbReference type="VEuPathDB" id="VectorBase:GPPI041921"/>
<evidence type="ECO:0000256" key="1">
    <source>
        <dbReference type="SAM" id="Phobius"/>
    </source>
</evidence>
<keyword evidence="1" id="KW-0812">Transmembrane</keyword>
<feature type="transmembrane region" description="Helical" evidence="1">
    <location>
        <begin position="79"/>
        <end position="102"/>
    </location>
</feature>
<reference evidence="3" key="1">
    <citation type="submission" date="2015-01" db="EMBL/GenBank/DDBJ databases">
        <authorList>
            <person name="Aksoy S."/>
            <person name="Warren W."/>
            <person name="Wilson R.K."/>
        </authorList>
    </citation>
    <scope>NUCLEOTIDE SEQUENCE [LARGE SCALE GENOMIC DNA]</scope>
    <source>
        <strain evidence="3">IAEA</strain>
    </source>
</reference>